<comment type="catalytic activity">
    <reaction evidence="8">
        <text>tRNA(Glu) + L-glutamate + ATP = L-glutamyl-tRNA(Glu) + AMP + diphosphate</text>
        <dbReference type="Rhea" id="RHEA:23540"/>
        <dbReference type="Rhea" id="RHEA-COMP:9663"/>
        <dbReference type="Rhea" id="RHEA-COMP:9680"/>
        <dbReference type="ChEBI" id="CHEBI:29985"/>
        <dbReference type="ChEBI" id="CHEBI:30616"/>
        <dbReference type="ChEBI" id="CHEBI:33019"/>
        <dbReference type="ChEBI" id="CHEBI:78442"/>
        <dbReference type="ChEBI" id="CHEBI:78520"/>
        <dbReference type="ChEBI" id="CHEBI:456215"/>
        <dbReference type="EC" id="6.1.1.17"/>
    </reaction>
</comment>
<dbReference type="PRINTS" id="PR00987">
    <property type="entry name" value="TRNASYNTHGLU"/>
</dbReference>
<feature type="short sequence motif" description="'KMSKS' region" evidence="8">
    <location>
        <begin position="235"/>
        <end position="239"/>
    </location>
</feature>
<dbReference type="InterPro" id="IPR049940">
    <property type="entry name" value="GluQ/Sye"/>
</dbReference>
<evidence type="ECO:0000256" key="1">
    <source>
        <dbReference type="ARBA" id="ARBA00007894"/>
    </source>
</evidence>
<proteinExistence type="inferred from homology"/>
<dbReference type="HOGENOM" id="CLU_015768_6_3_11"/>
<dbReference type="Proteomes" id="UP000001549">
    <property type="component" value="Chromosome"/>
</dbReference>
<accession>F8B527</accession>
<organism evidence="11 12">
    <name type="scientific">Candidatus Protofrankia datiscae</name>
    <dbReference type="NCBI Taxonomy" id="2716812"/>
    <lineage>
        <taxon>Bacteria</taxon>
        <taxon>Bacillati</taxon>
        <taxon>Actinomycetota</taxon>
        <taxon>Actinomycetes</taxon>
        <taxon>Frankiales</taxon>
        <taxon>Frankiaceae</taxon>
        <taxon>Protofrankia</taxon>
    </lineage>
</organism>
<dbReference type="PANTHER" id="PTHR43311">
    <property type="entry name" value="GLUTAMATE--TRNA LIGASE"/>
    <property type="match status" value="1"/>
</dbReference>
<keyword evidence="3 8" id="KW-0436">Ligase</keyword>
<dbReference type="GO" id="GO:0004818">
    <property type="term" value="F:glutamate-tRNA ligase activity"/>
    <property type="evidence" value="ECO:0007669"/>
    <property type="project" value="UniProtKB-UniRule"/>
</dbReference>
<dbReference type="Gene3D" id="1.10.10.350">
    <property type="match status" value="1"/>
</dbReference>
<evidence type="ECO:0000259" key="9">
    <source>
        <dbReference type="Pfam" id="PF00749"/>
    </source>
</evidence>
<evidence type="ECO:0000256" key="4">
    <source>
        <dbReference type="ARBA" id="ARBA00022741"/>
    </source>
</evidence>
<dbReference type="InterPro" id="IPR014729">
    <property type="entry name" value="Rossmann-like_a/b/a_fold"/>
</dbReference>
<comment type="function">
    <text evidence="8">Catalyzes the attachment of glutamate to tRNA(Glu) in a two-step reaction: glutamate is first activated by ATP to form Glu-AMP and then transferred to the acceptor end of tRNA(Glu).</text>
</comment>
<dbReference type="EC" id="6.1.1.17" evidence="8"/>
<keyword evidence="6 8" id="KW-0648">Protein biosynthesis</keyword>
<evidence type="ECO:0000256" key="7">
    <source>
        <dbReference type="ARBA" id="ARBA00023146"/>
    </source>
</evidence>
<dbReference type="Pfam" id="PF00749">
    <property type="entry name" value="tRNA-synt_1c"/>
    <property type="match status" value="1"/>
</dbReference>
<dbReference type="GO" id="GO:0000049">
    <property type="term" value="F:tRNA binding"/>
    <property type="evidence" value="ECO:0007669"/>
    <property type="project" value="InterPro"/>
</dbReference>
<dbReference type="NCBIfam" id="TIGR00464">
    <property type="entry name" value="gltX_bact"/>
    <property type="match status" value="1"/>
</dbReference>
<dbReference type="InterPro" id="IPR020058">
    <property type="entry name" value="Glu/Gln-tRNA-synth_Ib_cat-dom"/>
</dbReference>
<dbReference type="GO" id="GO:0005829">
    <property type="term" value="C:cytosol"/>
    <property type="evidence" value="ECO:0007669"/>
    <property type="project" value="TreeGrafter"/>
</dbReference>
<comment type="subcellular location">
    <subcellularLocation>
        <location evidence="8">Cytoplasm</location>
    </subcellularLocation>
</comment>
<feature type="domain" description="Aminoacyl-tRNA synthetase class I anticodon-binding" evidence="10">
    <location>
        <begin position="317"/>
        <end position="401"/>
    </location>
</feature>
<evidence type="ECO:0000256" key="8">
    <source>
        <dbReference type="HAMAP-Rule" id="MF_00022"/>
    </source>
</evidence>
<dbReference type="GO" id="GO:0008270">
    <property type="term" value="F:zinc ion binding"/>
    <property type="evidence" value="ECO:0007669"/>
    <property type="project" value="UniProtKB-UniRule"/>
</dbReference>
<evidence type="ECO:0000313" key="12">
    <source>
        <dbReference type="Proteomes" id="UP000001549"/>
    </source>
</evidence>
<feature type="binding site" evidence="8">
    <location>
        <position position="105"/>
    </location>
    <ligand>
        <name>Zn(2+)</name>
        <dbReference type="ChEBI" id="CHEBI:29105"/>
    </ligand>
</feature>
<dbReference type="PROSITE" id="PS00178">
    <property type="entry name" value="AA_TRNA_LIGASE_I"/>
    <property type="match status" value="1"/>
</dbReference>
<feature type="domain" description="Glutamyl/glutaminyl-tRNA synthetase class Ib catalytic" evidence="9">
    <location>
        <begin position="7"/>
        <end position="303"/>
    </location>
</feature>
<feature type="short sequence motif" description="'HIGH' region" evidence="8">
    <location>
        <begin position="12"/>
        <end position="22"/>
    </location>
</feature>
<dbReference type="KEGG" id="fsy:FsymDg_3772"/>
<dbReference type="eggNOG" id="COG0008">
    <property type="taxonomic scope" value="Bacteria"/>
</dbReference>
<dbReference type="InterPro" id="IPR000924">
    <property type="entry name" value="Glu/Gln-tRNA-synth"/>
</dbReference>
<dbReference type="Pfam" id="PF19269">
    <property type="entry name" value="Anticodon_2"/>
    <property type="match status" value="2"/>
</dbReference>
<keyword evidence="4 8" id="KW-0547">Nucleotide-binding</keyword>
<comment type="similarity">
    <text evidence="1 8">Belongs to the class-I aminoacyl-tRNA synthetase family. Glutamate--tRNA ligase type 1 subfamily.</text>
</comment>
<gene>
    <name evidence="8" type="primary">gltX</name>
    <name evidence="11" type="ordered locus">FsymDg_3772</name>
</gene>
<dbReference type="GO" id="GO:0006424">
    <property type="term" value="P:glutamyl-tRNA aminoacylation"/>
    <property type="evidence" value="ECO:0007669"/>
    <property type="project" value="UniProtKB-UniRule"/>
</dbReference>
<dbReference type="InterPro" id="IPR020751">
    <property type="entry name" value="aa-tRNA-synth_I_codon-bd_sub2"/>
</dbReference>
<feature type="binding site" evidence="8">
    <location>
        <position position="238"/>
    </location>
    <ligand>
        <name>ATP</name>
        <dbReference type="ChEBI" id="CHEBI:30616"/>
    </ligand>
</feature>
<dbReference type="SUPFAM" id="SSF52374">
    <property type="entry name" value="Nucleotidylyl transferase"/>
    <property type="match status" value="1"/>
</dbReference>
<feature type="binding site" evidence="8">
    <location>
        <position position="127"/>
    </location>
    <ligand>
        <name>Zn(2+)</name>
        <dbReference type="ChEBI" id="CHEBI:29105"/>
    </ligand>
</feature>
<keyword evidence="12" id="KW-1185">Reference proteome</keyword>
<feature type="binding site" evidence="8">
    <location>
        <position position="125"/>
    </location>
    <ligand>
        <name>Zn(2+)</name>
        <dbReference type="ChEBI" id="CHEBI:29105"/>
    </ligand>
</feature>
<dbReference type="HAMAP" id="MF_00022">
    <property type="entry name" value="Glu_tRNA_synth_type1"/>
    <property type="match status" value="1"/>
</dbReference>
<comment type="cofactor">
    <cofactor evidence="8">
        <name>Zn(2+)</name>
        <dbReference type="ChEBI" id="CHEBI:29105"/>
    </cofactor>
    <text evidence="8">Binds 1 zinc ion per subunit.</text>
</comment>
<dbReference type="GO" id="GO:0005524">
    <property type="term" value="F:ATP binding"/>
    <property type="evidence" value="ECO:0007669"/>
    <property type="project" value="UniProtKB-UniRule"/>
</dbReference>
<keyword evidence="5 8" id="KW-0067">ATP-binding</keyword>
<dbReference type="STRING" id="656024.FsymDg_3772"/>
<dbReference type="SUPFAM" id="SSF48163">
    <property type="entry name" value="An anticodon-binding domain of class I aminoacyl-tRNA synthetases"/>
    <property type="match status" value="1"/>
</dbReference>
<keyword evidence="8" id="KW-0479">Metal-binding</keyword>
<dbReference type="AlphaFoldDB" id="F8B527"/>
<name>F8B527_9ACTN</name>
<dbReference type="InterPro" id="IPR008925">
    <property type="entry name" value="aa_tRNA-synth_I_cd-bd_sf"/>
</dbReference>
<evidence type="ECO:0000256" key="2">
    <source>
        <dbReference type="ARBA" id="ARBA00022490"/>
    </source>
</evidence>
<protein>
    <recommendedName>
        <fullName evidence="8">Glutamate--tRNA ligase</fullName>
        <ecNumber evidence="8">6.1.1.17</ecNumber>
    </recommendedName>
    <alternativeName>
        <fullName evidence="8">Glutamyl-tRNA synthetase</fullName>
        <shortName evidence="8">GluRS</shortName>
    </alternativeName>
</protein>
<evidence type="ECO:0000259" key="10">
    <source>
        <dbReference type="Pfam" id="PF19269"/>
    </source>
</evidence>
<evidence type="ECO:0000313" key="11">
    <source>
        <dbReference type="EMBL" id="AEH11049.1"/>
    </source>
</evidence>
<evidence type="ECO:0000256" key="5">
    <source>
        <dbReference type="ARBA" id="ARBA00022840"/>
    </source>
</evidence>
<keyword evidence="2 8" id="KW-0963">Cytoplasm</keyword>
<sequence length="490" mass="53116">MVSVVPRLRFAPSPTGMFHVGNARSLLLNWVVARQSGGSLVLRIEDTDAARSRPEWTQGIIDAMAWLGVGPGEYEGPYFQSANATAHREAIDRLLAAGRAYYCDCSREDLLARTGDSHRGYDSFCRDRGLAAAEGRAVRFRTPDEGATIVDDLVRGKPAFDNALLEDFVIARGDGSATFLLANVVDDVTMGITHVIRAEEHLSNAPKQQLLWEALGTPPPVWAHTPILVNAKRQKLSKRRDRVALEDFRAEGYLAAAMRNYLMLLGWAPSGDREIVPWEVIENEFRLEEVNSAPAFFDVTKLRAFNGEYIRALTVEEFVAACQPWLTGPSAPWDADAYDPEVFAAVAPLAQTRLVLLSEIVPLVDLLFLDTPDIDEAAWAKATKDRDTAAALLTATVDAYTRLAAEGGDDGTDGAGGQGEHGGQGWDAAALKARLEEVGLAHGLKLGKAQAPVRVAVTGRSVGLPLFETLAALGPQRTLARLRAALARLT</sequence>
<dbReference type="Gene3D" id="3.40.50.620">
    <property type="entry name" value="HUPs"/>
    <property type="match status" value="1"/>
</dbReference>
<comment type="subunit">
    <text evidence="8">Monomer.</text>
</comment>
<reference evidence="11 12" key="1">
    <citation type="submission" date="2011-05" db="EMBL/GenBank/DDBJ databases">
        <title>Complete sequence of chromosome of Frankia symbiont of Datisca glomerata.</title>
        <authorList>
            <consortium name="US DOE Joint Genome Institute"/>
            <person name="Lucas S."/>
            <person name="Han J."/>
            <person name="Lapidus A."/>
            <person name="Cheng J.-F."/>
            <person name="Goodwin L."/>
            <person name="Pitluck S."/>
            <person name="Peters L."/>
            <person name="Mikhailova N."/>
            <person name="Chertkov O."/>
            <person name="Teshima H."/>
            <person name="Han C."/>
            <person name="Tapia R."/>
            <person name="Land M."/>
            <person name="Hauser L."/>
            <person name="Kyrpides N."/>
            <person name="Ivanova N."/>
            <person name="Pagani I."/>
            <person name="Berry A."/>
            <person name="Pawlowski K."/>
            <person name="Persson T."/>
            <person name="Vanden Heuvel B."/>
            <person name="Benson D."/>
            <person name="Woyke T."/>
        </authorList>
    </citation>
    <scope>NUCLEOTIDE SEQUENCE [LARGE SCALE GENOMIC DNA]</scope>
    <source>
        <strain evidence="12">4085684</strain>
    </source>
</reference>
<keyword evidence="7 8" id="KW-0030">Aminoacyl-tRNA synthetase</keyword>
<feature type="binding site" evidence="8">
    <location>
        <position position="103"/>
    </location>
    <ligand>
        <name>Zn(2+)</name>
        <dbReference type="ChEBI" id="CHEBI:29105"/>
    </ligand>
</feature>
<evidence type="ECO:0000256" key="6">
    <source>
        <dbReference type="ARBA" id="ARBA00022917"/>
    </source>
</evidence>
<dbReference type="InterPro" id="IPR045462">
    <property type="entry name" value="aa-tRNA-synth_I_cd-bd"/>
</dbReference>
<dbReference type="PANTHER" id="PTHR43311:SF2">
    <property type="entry name" value="GLUTAMATE--TRNA LIGASE, MITOCHONDRIAL-RELATED"/>
    <property type="match status" value="1"/>
</dbReference>
<dbReference type="InterPro" id="IPR020752">
    <property type="entry name" value="Glu-tRNA-synth_I_codon-bd_sub1"/>
</dbReference>
<dbReference type="InterPro" id="IPR001412">
    <property type="entry name" value="aa-tRNA-synth_I_CS"/>
</dbReference>
<keyword evidence="8" id="KW-0862">Zinc</keyword>
<dbReference type="InterPro" id="IPR004527">
    <property type="entry name" value="Glu-tRNA-ligase_bac/mito"/>
</dbReference>
<dbReference type="EMBL" id="CP002801">
    <property type="protein sequence ID" value="AEH11049.1"/>
    <property type="molecule type" value="Genomic_DNA"/>
</dbReference>
<feature type="domain" description="Aminoacyl-tRNA synthetase class I anticodon-binding" evidence="10">
    <location>
        <begin position="425"/>
        <end position="486"/>
    </location>
</feature>
<dbReference type="Gene3D" id="1.10.8.70">
    <property type="entry name" value="Glutamate-tRNA synthetase, class I, anticodon-binding domain 1"/>
    <property type="match status" value="1"/>
</dbReference>
<evidence type="ECO:0000256" key="3">
    <source>
        <dbReference type="ARBA" id="ARBA00022598"/>
    </source>
</evidence>